<comment type="caution">
    <text evidence="11">The sequence shown here is derived from an EMBL/GenBank/DDBJ whole genome shotgun (WGS) entry which is preliminary data.</text>
</comment>
<feature type="transmembrane region" description="Helical" evidence="8">
    <location>
        <begin position="418"/>
        <end position="434"/>
    </location>
</feature>
<feature type="transmembrane region" description="Helical" evidence="8">
    <location>
        <begin position="279"/>
        <end position="312"/>
    </location>
</feature>
<feature type="transmembrane region" description="Helical" evidence="8">
    <location>
        <begin position="498"/>
        <end position="519"/>
    </location>
</feature>
<evidence type="ECO:0000256" key="5">
    <source>
        <dbReference type="ARBA" id="ARBA00022824"/>
    </source>
</evidence>
<evidence type="ECO:0000313" key="11">
    <source>
        <dbReference type="EMBL" id="KAG0285126.1"/>
    </source>
</evidence>
<dbReference type="Gene3D" id="3.40.630.10">
    <property type="entry name" value="Zn peptidases"/>
    <property type="match status" value="1"/>
</dbReference>
<evidence type="ECO:0000256" key="3">
    <source>
        <dbReference type="ARBA" id="ARBA00022670"/>
    </source>
</evidence>
<accession>A0A9P6QMH8</accession>
<feature type="transmembrane region" description="Helical" evidence="8">
    <location>
        <begin position="526"/>
        <end position="549"/>
    </location>
</feature>
<name>A0A9P6QMH8_9FUNG</name>
<dbReference type="PANTHER" id="PTHR12147">
    <property type="entry name" value="METALLOPEPTIDASE M28 FAMILY MEMBER"/>
    <property type="match status" value="1"/>
</dbReference>
<dbReference type="GO" id="GO:0005783">
    <property type="term" value="C:endoplasmic reticulum"/>
    <property type="evidence" value="ECO:0007669"/>
    <property type="project" value="UniProtKB-SubCell"/>
</dbReference>
<keyword evidence="3 7" id="KW-0645">Protease</keyword>
<feature type="non-terminal residue" evidence="11">
    <location>
        <position position="559"/>
    </location>
</feature>
<evidence type="ECO:0000256" key="6">
    <source>
        <dbReference type="ARBA" id="ARBA00022833"/>
    </source>
</evidence>
<dbReference type="EMBL" id="JAAAIN010003566">
    <property type="protein sequence ID" value="KAG0285126.1"/>
    <property type="molecule type" value="Genomic_DNA"/>
</dbReference>
<comment type="subcellular location">
    <subcellularLocation>
        <location evidence="2">Endoplasmic reticulum</location>
    </subcellularLocation>
</comment>
<dbReference type="InterPro" id="IPR045175">
    <property type="entry name" value="M28_fam"/>
</dbReference>
<feature type="transmembrane region" description="Helical" evidence="8">
    <location>
        <begin position="359"/>
        <end position="380"/>
    </location>
</feature>
<dbReference type="PANTHER" id="PTHR12147:SF22">
    <property type="entry name" value="ENDOPLASMIC RETICULUM METALLOPEPTIDASE 1"/>
    <property type="match status" value="1"/>
</dbReference>
<reference evidence="11" key="1">
    <citation type="journal article" date="2020" name="Fungal Divers.">
        <title>Resolving the Mortierellaceae phylogeny through synthesis of multi-gene phylogenetics and phylogenomics.</title>
        <authorList>
            <person name="Vandepol N."/>
            <person name="Liber J."/>
            <person name="Desiro A."/>
            <person name="Na H."/>
            <person name="Kennedy M."/>
            <person name="Barry K."/>
            <person name="Grigoriev I.V."/>
            <person name="Miller A.N."/>
            <person name="O'Donnell K."/>
            <person name="Stajich J.E."/>
            <person name="Bonito G."/>
        </authorList>
    </citation>
    <scope>NUCLEOTIDE SEQUENCE</scope>
    <source>
        <strain evidence="11">NVP60</strain>
    </source>
</reference>
<feature type="domain" description="Endoplasmic reticulum metallopeptidase 1/1-A TM" evidence="10">
    <location>
        <begin position="325"/>
        <end position="543"/>
    </location>
</feature>
<dbReference type="InterPro" id="IPR007484">
    <property type="entry name" value="Peptidase_M28"/>
</dbReference>
<dbReference type="Pfam" id="PF04389">
    <property type="entry name" value="Peptidase_M28"/>
    <property type="match status" value="1"/>
</dbReference>
<keyword evidence="8" id="KW-0812">Transmembrane</keyword>
<gene>
    <name evidence="11" type="ORF">BGZ97_007926</name>
</gene>
<protein>
    <recommendedName>
        <fullName evidence="7">Peptide hydrolase</fullName>
        <ecNumber evidence="7">3.4.-.-</ecNumber>
    </recommendedName>
</protein>
<feature type="transmembrane region" description="Helical" evidence="8">
    <location>
        <begin position="392"/>
        <end position="412"/>
    </location>
</feature>
<evidence type="ECO:0000259" key="10">
    <source>
        <dbReference type="Pfam" id="PF22249"/>
    </source>
</evidence>
<feature type="transmembrane region" description="Helical" evidence="8">
    <location>
        <begin position="324"/>
        <end position="347"/>
    </location>
</feature>
<evidence type="ECO:0000259" key="9">
    <source>
        <dbReference type="Pfam" id="PF04389"/>
    </source>
</evidence>
<feature type="transmembrane region" description="Helical" evidence="8">
    <location>
        <begin position="12"/>
        <end position="32"/>
    </location>
</feature>
<proteinExistence type="inferred from homology"/>
<evidence type="ECO:0000256" key="4">
    <source>
        <dbReference type="ARBA" id="ARBA00022801"/>
    </source>
</evidence>
<sequence length="559" mass="61225">MSEKILSPKTAFSAWIIYISFMTFLLFTAYGGHYTLPIPVLEEHHPVSGKPQISEANIRRITGYPSEDIGLRVSGAAQDAETERYLFKEIEDIEEKARVEKARGAVGLPKIDTWIQVDDGSHQFDFMHEVFNGAEESFQDASHSFIVNHELKGSVRAVVNVEGSGSTGPEILYQANAQIMIDAYKKAPYPHGTVLANDLFATGIILSDTDFRIFRDHGNITGIDMAVYKSSYVYHTQLDVNENMEAGLPQHMGENVLAIVNHVANEADLQEIPELVNDIVYFDFIGLFFVTYSIAIATKIHIALGLLAIVTLSLRASRPSIKSVLSILASFLAALAGPLAMATLFVALGKPMQWFSHEWYPFMTFGPLSVACSLAVQYVIHDSKANSGANELSVFSGLHVFFTVALGLATYAGIASSFILAMFSFSLTAALLYNRSRVGAQKQVSGQAGHVEVTAVDFVSYLMASTLPTTYFASVAYSLIDILVPLTGRMGPSTPVDHIVACLVGLVVFLTCPPLLAFAHRFGRPVLLKLITALLVVQVPLILYTLVVLTPYDYMHPKR</sequence>
<dbReference type="Pfam" id="PF22249">
    <property type="entry name" value="ERMP1-TM"/>
    <property type="match status" value="1"/>
</dbReference>
<evidence type="ECO:0000313" key="12">
    <source>
        <dbReference type="Proteomes" id="UP000823405"/>
    </source>
</evidence>
<evidence type="ECO:0000256" key="7">
    <source>
        <dbReference type="RuleBase" id="RU361240"/>
    </source>
</evidence>
<dbReference type="Proteomes" id="UP000823405">
    <property type="component" value="Unassembled WGS sequence"/>
</dbReference>
<keyword evidence="12" id="KW-1185">Reference proteome</keyword>
<evidence type="ECO:0000256" key="2">
    <source>
        <dbReference type="ARBA" id="ARBA00004240"/>
    </source>
</evidence>
<dbReference type="OrthoDB" id="76293at2759"/>
<comment type="cofactor">
    <cofactor evidence="1">
        <name>Zn(2+)</name>
        <dbReference type="ChEBI" id="CHEBI:29105"/>
    </cofactor>
</comment>
<dbReference type="GO" id="GO:0006508">
    <property type="term" value="P:proteolysis"/>
    <property type="evidence" value="ECO:0007669"/>
    <property type="project" value="UniProtKB-KW"/>
</dbReference>
<evidence type="ECO:0000256" key="1">
    <source>
        <dbReference type="ARBA" id="ARBA00001947"/>
    </source>
</evidence>
<dbReference type="GO" id="GO:0008235">
    <property type="term" value="F:metalloexopeptidase activity"/>
    <property type="evidence" value="ECO:0007669"/>
    <property type="project" value="InterPro"/>
</dbReference>
<feature type="transmembrane region" description="Helical" evidence="8">
    <location>
        <begin position="455"/>
        <end position="478"/>
    </location>
</feature>
<dbReference type="SUPFAM" id="SSF53187">
    <property type="entry name" value="Zn-dependent exopeptidases"/>
    <property type="match status" value="1"/>
</dbReference>
<keyword evidence="6 7" id="KW-0862">Zinc</keyword>
<organism evidence="11 12">
    <name type="scientific">Linnemannia gamsii</name>
    <dbReference type="NCBI Taxonomy" id="64522"/>
    <lineage>
        <taxon>Eukaryota</taxon>
        <taxon>Fungi</taxon>
        <taxon>Fungi incertae sedis</taxon>
        <taxon>Mucoromycota</taxon>
        <taxon>Mortierellomycotina</taxon>
        <taxon>Mortierellomycetes</taxon>
        <taxon>Mortierellales</taxon>
        <taxon>Mortierellaceae</taxon>
        <taxon>Linnemannia</taxon>
    </lineage>
</organism>
<dbReference type="EC" id="3.4.-.-" evidence="7"/>
<keyword evidence="8" id="KW-1133">Transmembrane helix</keyword>
<dbReference type="AlphaFoldDB" id="A0A9P6QMH8"/>
<keyword evidence="4 7" id="KW-0378">Hydrolase</keyword>
<keyword evidence="5" id="KW-0256">Endoplasmic reticulum</keyword>
<keyword evidence="8" id="KW-0472">Membrane</keyword>
<dbReference type="InterPro" id="IPR053974">
    <property type="entry name" value="ERMP1_1-A_TM"/>
</dbReference>
<feature type="domain" description="Peptidase M28" evidence="9">
    <location>
        <begin position="130"/>
        <end position="259"/>
    </location>
</feature>
<comment type="similarity">
    <text evidence="7">Belongs to the peptidase M28 family.</text>
</comment>
<keyword evidence="7" id="KW-0479">Metal-binding</keyword>
<evidence type="ECO:0000256" key="8">
    <source>
        <dbReference type="SAM" id="Phobius"/>
    </source>
</evidence>
<dbReference type="GO" id="GO:0046872">
    <property type="term" value="F:metal ion binding"/>
    <property type="evidence" value="ECO:0007669"/>
    <property type="project" value="UniProtKB-KW"/>
</dbReference>